<comment type="caution">
    <text evidence="2">The sequence shown here is derived from an EMBL/GenBank/DDBJ whole genome shotgun (WGS) entry which is preliminary data.</text>
</comment>
<feature type="transmembrane region" description="Helical" evidence="1">
    <location>
        <begin position="126"/>
        <end position="153"/>
    </location>
</feature>
<dbReference type="STRING" id="1826909.A5893_00875"/>
<dbReference type="Pfam" id="PF09997">
    <property type="entry name" value="DUF2238"/>
    <property type="match status" value="1"/>
</dbReference>
<keyword evidence="3" id="KW-1185">Reference proteome</keyword>
<keyword evidence="1" id="KW-1133">Transmembrane helix</keyword>
<feature type="transmembrane region" description="Helical" evidence="1">
    <location>
        <begin position="173"/>
        <end position="190"/>
    </location>
</feature>
<gene>
    <name evidence="2" type="ORF">A5893_00875</name>
</gene>
<feature type="transmembrane region" description="Helical" evidence="1">
    <location>
        <begin position="53"/>
        <end position="74"/>
    </location>
</feature>
<dbReference type="InterPro" id="IPR058534">
    <property type="entry name" value="YjdF"/>
</dbReference>
<reference evidence="2 3" key="1">
    <citation type="submission" date="2016-04" db="EMBL/GenBank/DDBJ databases">
        <authorList>
            <person name="Evans L.H."/>
            <person name="Alamgir A."/>
            <person name="Owens N."/>
            <person name="Weber N.D."/>
            <person name="Virtaneva K."/>
            <person name="Barbian K."/>
            <person name="Babar A."/>
            <person name="Rosenke K."/>
        </authorList>
    </citation>
    <scope>NUCLEOTIDE SEQUENCE [LARGE SCALE GENOMIC DNA]</scope>
    <source>
        <strain evidence="2 3">CCM 8644</strain>
    </source>
</reference>
<feature type="transmembrane region" description="Helical" evidence="1">
    <location>
        <begin position="28"/>
        <end position="46"/>
    </location>
</feature>
<proteinExistence type="predicted"/>
<dbReference type="PIRSF" id="PIRSF020606">
    <property type="entry name" value="UCP020606"/>
    <property type="match status" value="1"/>
</dbReference>
<evidence type="ECO:0008006" key="4">
    <source>
        <dbReference type="Google" id="ProtNLM"/>
    </source>
</evidence>
<keyword evidence="1" id="KW-0472">Membrane</keyword>
<reference evidence="2 3" key="2">
    <citation type="submission" date="2016-06" db="EMBL/GenBank/DDBJ databases">
        <title>Pedobacter psychrophilus sp. nov., isolated from Antarctic fragmentary rock.</title>
        <authorList>
            <person name="Svec P."/>
        </authorList>
    </citation>
    <scope>NUCLEOTIDE SEQUENCE [LARGE SCALE GENOMIC DNA]</scope>
    <source>
        <strain evidence="2 3">CCM 8644</strain>
    </source>
</reference>
<dbReference type="AlphaFoldDB" id="A0A179DKQ5"/>
<name>A0A179DKQ5_9SPHI</name>
<sequence>MKKYYLLIILFFVGLAVSAINPHDYFTWLLEVFPAIIGFIVLLLTFKSFKFSYLTYVFILIHCYILFIGGHYTYAEVPLFEWIKEAFHQTRNNYDKVGHFIQGFVPAMIARELYIRKQVIRKGAWLSFLTVCTCVTISVFYEFLEWFVAIASGESAESFLGTQGYVWDTQSDMLYAMIGAICMVVFLSKIQDRQILKVKNV</sequence>
<accession>A0A179DKQ5</accession>
<dbReference type="RefSeq" id="WP_068820727.1">
    <property type="nucleotide sequence ID" value="NZ_LWHJ01000011.1"/>
</dbReference>
<dbReference type="OrthoDB" id="9786473at2"/>
<evidence type="ECO:0000313" key="2">
    <source>
        <dbReference type="EMBL" id="OAQ41696.1"/>
    </source>
</evidence>
<protein>
    <recommendedName>
        <fullName evidence="4">DUF2238 domain-containing protein</fullName>
    </recommendedName>
</protein>
<dbReference type="Proteomes" id="UP000078459">
    <property type="component" value="Unassembled WGS sequence"/>
</dbReference>
<organism evidence="2 3">
    <name type="scientific">Pedobacter psychrophilus</name>
    <dbReference type="NCBI Taxonomy" id="1826909"/>
    <lineage>
        <taxon>Bacteria</taxon>
        <taxon>Pseudomonadati</taxon>
        <taxon>Bacteroidota</taxon>
        <taxon>Sphingobacteriia</taxon>
        <taxon>Sphingobacteriales</taxon>
        <taxon>Sphingobacteriaceae</taxon>
        <taxon>Pedobacter</taxon>
    </lineage>
</organism>
<feature type="transmembrane region" description="Helical" evidence="1">
    <location>
        <begin position="97"/>
        <end position="114"/>
    </location>
</feature>
<keyword evidence="1" id="KW-0812">Transmembrane</keyword>
<evidence type="ECO:0000256" key="1">
    <source>
        <dbReference type="SAM" id="Phobius"/>
    </source>
</evidence>
<dbReference type="InterPro" id="IPR014509">
    <property type="entry name" value="YjdF-like"/>
</dbReference>
<dbReference type="EMBL" id="LWHJ01000011">
    <property type="protein sequence ID" value="OAQ41696.1"/>
    <property type="molecule type" value="Genomic_DNA"/>
</dbReference>
<evidence type="ECO:0000313" key="3">
    <source>
        <dbReference type="Proteomes" id="UP000078459"/>
    </source>
</evidence>